<gene>
    <name evidence="2" type="ordered locus">Bacsa_0645</name>
</gene>
<dbReference type="eggNOG" id="COG0610">
    <property type="taxonomic scope" value="Bacteria"/>
</dbReference>
<dbReference type="EMBL" id="CP002530">
    <property type="protein sequence ID" value="ADY35241.1"/>
    <property type="molecule type" value="Genomic_DNA"/>
</dbReference>
<reference evidence="2 3" key="1">
    <citation type="journal article" date="2011" name="Stand. Genomic Sci.">
        <title>Complete genome sequence of Bacteroides salanitronis type strain (BL78).</title>
        <authorList>
            <person name="Gronow S."/>
            <person name="Held B."/>
            <person name="Lucas S."/>
            <person name="Lapidus A."/>
            <person name="Del Rio T.G."/>
            <person name="Nolan M."/>
            <person name="Tice H."/>
            <person name="Deshpande S."/>
            <person name="Cheng J.F."/>
            <person name="Pitluck S."/>
            <person name="Liolios K."/>
            <person name="Pagani I."/>
            <person name="Ivanova N."/>
            <person name="Mavromatis K."/>
            <person name="Pati A."/>
            <person name="Tapia R."/>
            <person name="Han C."/>
            <person name="Goodwin L."/>
            <person name="Chen A."/>
            <person name="Palaniappan K."/>
            <person name="Land M."/>
            <person name="Hauser L."/>
            <person name="Chang Y.J."/>
            <person name="Jeffries C.D."/>
            <person name="Brambilla E.M."/>
            <person name="Rohde M."/>
            <person name="Goker M."/>
            <person name="Detter J.C."/>
            <person name="Woyke T."/>
            <person name="Bristow J."/>
            <person name="Markowitz V."/>
            <person name="Hugenholtz P."/>
            <person name="Kyrpides N.C."/>
            <person name="Klenk H.P."/>
            <person name="Eisen J.A."/>
        </authorList>
    </citation>
    <scope>NUCLEOTIDE SEQUENCE [LARGE SCALE GENOMIC DNA]</scope>
    <source>
        <strain evidence="2 3">DSM 18170</strain>
    </source>
</reference>
<evidence type="ECO:0000313" key="2">
    <source>
        <dbReference type="EMBL" id="ADY35241.1"/>
    </source>
</evidence>
<dbReference type="KEGG" id="bsa:Bacsa_0645"/>
<dbReference type="Pfam" id="PF13588">
    <property type="entry name" value="HSDR_N_2"/>
    <property type="match status" value="1"/>
</dbReference>
<dbReference type="STRING" id="667015.Bacsa_0645"/>
<accession>F0R0K5</accession>
<protein>
    <recommendedName>
        <fullName evidence="1">Type I restriction enzyme R protein N-terminal domain-containing protein</fullName>
    </recommendedName>
</protein>
<dbReference type="AlphaFoldDB" id="F0R0K5"/>
<evidence type="ECO:0000259" key="1">
    <source>
        <dbReference type="Pfam" id="PF13588"/>
    </source>
</evidence>
<dbReference type="HOGENOM" id="CLU_115841_1_0_10"/>
<evidence type="ECO:0000313" key="3">
    <source>
        <dbReference type="Proteomes" id="UP000007486"/>
    </source>
</evidence>
<dbReference type="InterPro" id="IPR029464">
    <property type="entry name" value="HSDR_N"/>
</dbReference>
<dbReference type="Gene3D" id="3.90.1570.30">
    <property type="match status" value="1"/>
</dbReference>
<keyword evidence="3" id="KW-1185">Reference proteome</keyword>
<dbReference type="Proteomes" id="UP000007486">
    <property type="component" value="Chromosome"/>
</dbReference>
<sequence>MQKYEMLALNLPPYPFKISNKEGKRYIFDMLRKKYVALTPEEWVRQHFTHYLLEHKGYPQGLLANEIQLNLNGTKKRCDTVLYNRNLTAKMIVEYKAPNINITQAVFDQITRYNMVLKVDYLIVTNGINHYCCHIDYATHSYHFLPEIPNYNEL</sequence>
<feature type="domain" description="Type I restriction enzyme R protein N-terminal" evidence="1">
    <location>
        <begin position="40"/>
        <end position="149"/>
    </location>
</feature>
<proteinExistence type="predicted"/>
<organism evidence="2 3">
    <name type="scientific">Phocaeicola salanitronis (strain DSM 18170 / JCM 13657 / CCUG 60908 / BL78)</name>
    <name type="common">Bacteroides salanitronis</name>
    <dbReference type="NCBI Taxonomy" id="667015"/>
    <lineage>
        <taxon>Bacteria</taxon>
        <taxon>Pseudomonadati</taxon>
        <taxon>Bacteroidota</taxon>
        <taxon>Bacteroidia</taxon>
        <taxon>Bacteroidales</taxon>
        <taxon>Bacteroidaceae</taxon>
        <taxon>Phocaeicola</taxon>
    </lineage>
</organism>
<name>F0R0K5_PHOSB</name>